<sequence>MLLPSLALPKRPLSLDPKAISTPSAYFWSTPVILALAVFLLVWEAPGVIRDFRISQNPVLIEDGD</sequence>
<keyword evidence="1" id="KW-0472">Membrane</keyword>
<gene>
    <name evidence="2" type="ORF">F4695_003903</name>
</gene>
<dbReference type="Proteomes" id="UP000585437">
    <property type="component" value="Unassembled WGS sequence"/>
</dbReference>
<comment type="caution">
    <text evidence="2">The sequence shown here is derived from an EMBL/GenBank/DDBJ whole genome shotgun (WGS) entry which is preliminary data.</text>
</comment>
<feature type="transmembrane region" description="Helical" evidence="1">
    <location>
        <begin position="25"/>
        <end position="43"/>
    </location>
</feature>
<dbReference type="AlphaFoldDB" id="A0A7X0MT09"/>
<accession>A0A7X0MT09</accession>
<name>A0A7X0MT09_9HYPH</name>
<protein>
    <submittedName>
        <fullName evidence="2">Uncharacterized protein</fullName>
    </submittedName>
</protein>
<evidence type="ECO:0000313" key="2">
    <source>
        <dbReference type="EMBL" id="MBB6510512.1"/>
    </source>
</evidence>
<keyword evidence="1" id="KW-0812">Transmembrane</keyword>
<reference evidence="2 3" key="1">
    <citation type="submission" date="2020-08" db="EMBL/GenBank/DDBJ databases">
        <title>The Agave Microbiome: Exploring the role of microbial communities in plant adaptations to desert environments.</title>
        <authorList>
            <person name="Partida-Martinez L.P."/>
        </authorList>
    </citation>
    <scope>NUCLEOTIDE SEQUENCE [LARGE SCALE GENOMIC DNA]</scope>
    <source>
        <strain evidence="2 3">AS3.12</strain>
    </source>
</reference>
<keyword evidence="3" id="KW-1185">Reference proteome</keyword>
<dbReference type="EMBL" id="JACHBU010000009">
    <property type="protein sequence ID" value="MBB6510512.1"/>
    <property type="molecule type" value="Genomic_DNA"/>
</dbReference>
<organism evidence="2 3">
    <name type="scientific">Rhizobium soli</name>
    <dbReference type="NCBI Taxonomy" id="424798"/>
    <lineage>
        <taxon>Bacteria</taxon>
        <taxon>Pseudomonadati</taxon>
        <taxon>Pseudomonadota</taxon>
        <taxon>Alphaproteobacteria</taxon>
        <taxon>Hyphomicrobiales</taxon>
        <taxon>Rhizobiaceae</taxon>
        <taxon>Rhizobium/Agrobacterium group</taxon>
        <taxon>Rhizobium</taxon>
    </lineage>
</organism>
<keyword evidence="1" id="KW-1133">Transmembrane helix</keyword>
<evidence type="ECO:0000256" key="1">
    <source>
        <dbReference type="SAM" id="Phobius"/>
    </source>
</evidence>
<proteinExistence type="predicted"/>
<evidence type="ECO:0000313" key="3">
    <source>
        <dbReference type="Proteomes" id="UP000585437"/>
    </source>
</evidence>